<keyword evidence="1" id="KW-0812">Transmembrane</keyword>
<dbReference type="AlphaFoldDB" id="X1HYP6"/>
<sequence length="272" mass="29146">ALSIKTFAEMGDEVQKMALRTGFSTEALSEFRHAAEISGASLSTLEKGVKRMSGTILDAEDGLETYIRTFRHLGIEVEELQGLSPEEQFLRIAEAIAEIEDPTKRAALAQDVFGRAGTELLPLFAAGKEGLAELRQEAHDLGIVFDQEAANKAAELSDAMHRMKEATSGVKMAIAEQLIPVLVPLIKRVVELISRFSEWAKENPVLTKLIVIGTTALGALLVALGMFLLIMPGITAATAAFGITLSAAIWPVTLIGIAIAGLIAIGVLLWKN</sequence>
<dbReference type="InterPro" id="IPR010090">
    <property type="entry name" value="Phage_tape_meas"/>
</dbReference>
<keyword evidence="1" id="KW-1133">Transmembrane helix</keyword>
<protein>
    <recommendedName>
        <fullName evidence="3">Phage tail tape measure protein domain-containing protein</fullName>
    </recommendedName>
</protein>
<gene>
    <name evidence="2" type="ORF">S03H2_42048</name>
</gene>
<feature type="non-terminal residue" evidence="2">
    <location>
        <position position="272"/>
    </location>
</feature>
<proteinExistence type="predicted"/>
<dbReference type="NCBIfam" id="TIGR01760">
    <property type="entry name" value="tape_meas_TP901"/>
    <property type="match status" value="1"/>
</dbReference>
<evidence type="ECO:0008006" key="3">
    <source>
        <dbReference type="Google" id="ProtNLM"/>
    </source>
</evidence>
<reference evidence="2" key="1">
    <citation type="journal article" date="2014" name="Front. Microbiol.">
        <title>High frequency of phylogenetically diverse reductive dehalogenase-homologous genes in deep subseafloor sedimentary metagenomes.</title>
        <authorList>
            <person name="Kawai M."/>
            <person name="Futagami T."/>
            <person name="Toyoda A."/>
            <person name="Takaki Y."/>
            <person name="Nishi S."/>
            <person name="Hori S."/>
            <person name="Arai W."/>
            <person name="Tsubouchi T."/>
            <person name="Morono Y."/>
            <person name="Uchiyama I."/>
            <person name="Ito T."/>
            <person name="Fujiyama A."/>
            <person name="Inagaki F."/>
            <person name="Takami H."/>
        </authorList>
    </citation>
    <scope>NUCLEOTIDE SEQUENCE</scope>
    <source>
        <strain evidence="2">Expedition CK06-06</strain>
    </source>
</reference>
<name>X1HYP6_9ZZZZ</name>
<keyword evidence="1" id="KW-0472">Membrane</keyword>
<feature type="transmembrane region" description="Helical" evidence="1">
    <location>
        <begin position="248"/>
        <end position="270"/>
    </location>
</feature>
<comment type="caution">
    <text evidence="2">The sequence shown here is derived from an EMBL/GenBank/DDBJ whole genome shotgun (WGS) entry which is preliminary data.</text>
</comment>
<evidence type="ECO:0000256" key="1">
    <source>
        <dbReference type="SAM" id="Phobius"/>
    </source>
</evidence>
<evidence type="ECO:0000313" key="2">
    <source>
        <dbReference type="EMBL" id="GAH74557.1"/>
    </source>
</evidence>
<feature type="transmembrane region" description="Helical" evidence="1">
    <location>
        <begin position="209"/>
        <end position="242"/>
    </location>
</feature>
<feature type="non-terminal residue" evidence="2">
    <location>
        <position position="1"/>
    </location>
</feature>
<organism evidence="2">
    <name type="scientific">marine sediment metagenome</name>
    <dbReference type="NCBI Taxonomy" id="412755"/>
    <lineage>
        <taxon>unclassified sequences</taxon>
        <taxon>metagenomes</taxon>
        <taxon>ecological metagenomes</taxon>
    </lineage>
</organism>
<dbReference type="EMBL" id="BARU01026151">
    <property type="protein sequence ID" value="GAH74557.1"/>
    <property type="molecule type" value="Genomic_DNA"/>
</dbReference>
<accession>X1HYP6</accession>